<evidence type="ECO:0000313" key="19">
    <source>
        <dbReference type="Proteomes" id="UP000321234"/>
    </source>
</evidence>
<proteinExistence type="inferred from homology"/>
<dbReference type="SUPFAM" id="SSF53955">
    <property type="entry name" value="Lysozyme-like"/>
    <property type="match status" value="1"/>
</dbReference>
<evidence type="ECO:0000256" key="13">
    <source>
        <dbReference type="ARBA" id="ARBA00049902"/>
    </source>
</evidence>
<evidence type="ECO:0000256" key="2">
    <source>
        <dbReference type="ARBA" id="ARBA00007739"/>
    </source>
</evidence>
<keyword evidence="10" id="KW-0511">Multifunctional enzyme</keyword>
<dbReference type="GO" id="GO:0009252">
    <property type="term" value="P:peptidoglycan biosynthetic process"/>
    <property type="evidence" value="ECO:0007669"/>
    <property type="project" value="UniProtKB-KW"/>
</dbReference>
<evidence type="ECO:0000256" key="10">
    <source>
        <dbReference type="ARBA" id="ARBA00023268"/>
    </source>
</evidence>
<dbReference type="GO" id="GO:0009002">
    <property type="term" value="F:serine-type D-Ala-D-Ala carboxypeptidase activity"/>
    <property type="evidence" value="ECO:0007669"/>
    <property type="project" value="UniProtKB-EC"/>
</dbReference>
<comment type="similarity">
    <text evidence="2">In the N-terminal section; belongs to the glycosyltransferase 51 family.</text>
</comment>
<keyword evidence="7" id="KW-0378">Hydrolase</keyword>
<evidence type="ECO:0000256" key="3">
    <source>
        <dbReference type="ARBA" id="ARBA00022645"/>
    </source>
</evidence>
<dbReference type="InterPro" id="IPR036950">
    <property type="entry name" value="PBP_transglycosylase"/>
</dbReference>
<reference evidence="18 19" key="1">
    <citation type="submission" date="2019-07" db="EMBL/GenBank/DDBJ databases">
        <title>Quadrisphaera sp. strain DD2A genome sequencing and assembly.</title>
        <authorList>
            <person name="Kim I."/>
        </authorList>
    </citation>
    <scope>NUCLEOTIDE SEQUENCE [LARGE SCALE GENOMIC DNA]</scope>
    <source>
        <strain evidence="18 19">DD2A</strain>
    </source>
</reference>
<evidence type="ECO:0000256" key="11">
    <source>
        <dbReference type="ARBA" id="ARBA00023316"/>
    </source>
</evidence>
<keyword evidence="8" id="KW-0133">Cell shape</keyword>
<evidence type="ECO:0000256" key="5">
    <source>
        <dbReference type="ARBA" id="ARBA00022676"/>
    </source>
</evidence>
<protein>
    <submittedName>
        <fullName evidence="18">Penicillin-binding protein</fullName>
    </submittedName>
</protein>
<comment type="similarity">
    <text evidence="1">In the C-terminal section; belongs to the transpeptidase family.</text>
</comment>
<evidence type="ECO:0000256" key="12">
    <source>
        <dbReference type="ARBA" id="ARBA00034000"/>
    </source>
</evidence>
<sequence length="863" mass="89128">MPARAPRPRPDDGEAGVQQRSRGTSFGRATKLLAGFLAASVGAGVLVAGLAAPAVIAAGQTSNDTVQAFNSLPASLDQPPLSQQTRILYSDGSLMATFYYENRILVPLDKVAPVMQKAIVDIEDNRFYEHGGVDPRGLARAFVQNSQGGDVQGASTLTQQWIKNVQVEEALSALPTNASAEDRQKAFNEVTVRSGVDGYVRKLREMKLAIAAEKKFSKDQILENYLNIANFGGGQYGVEAASRHWFNRSATDLDLPQAALLAGIVQNPVGYDPVNNPQDAQQRRDTVLGRMLQLGTISQADHDAAVAVPIAQMLNVQQTPNGCEQAGQAGFFCDYAVKQFRDDDAFGGTKEERLRQLYRGGLTITTTLDRNRQQAAFEEVANGVPAEDSTVPTNVINKEGKPQRTGGTSNLGASIVSVEPGTGKIIAMAQNRTYSTSPDAPVGATAINYNTDYLQGGSSGFQPGSNFKPFVLAQWLASGRTLNATVNATQRDYPNSSWKYGSCYSGAGYVGKPYGPGNAGDGEDSGNLSVMKATFDSVNTGYAAMENQLQLCDVAATAQALGVHKARADKRNVTGQVSTDLNVTPSMMLGVDEVAPLSIATAYAAFAAQGNYCAPLAIAQITDADGKGLPVKGPQCNQAIDKDVANGVNYALQQTIVQGTAQGMSLAGGRESAGKTGTTNNSVATWFTGYTPQLATSVWIGVPEKSMSINGATIGGRRYGSMYGATVSAPIWRAYMNRALDGADQQDFVDPPQSTIGRPPAPPKPTYTPSPRGGGGQTATQAPGGGQGGGDNGGDQGGGDNGGGQGGGDQGGGQGGGDQGGGNGGGQGGGGQGGGGQGTTVEPVPGGDQGGGQQGGDGGGDQG</sequence>
<keyword evidence="5" id="KW-0328">Glycosyltransferase</keyword>
<dbReference type="PANTHER" id="PTHR32282:SF33">
    <property type="entry name" value="PEPTIDOGLYCAN GLYCOSYLTRANSFERASE"/>
    <property type="match status" value="1"/>
</dbReference>
<keyword evidence="11" id="KW-0961">Cell wall biogenesis/degradation</keyword>
<organism evidence="18 19">
    <name type="scientific">Quadrisphaera setariae</name>
    <dbReference type="NCBI Taxonomy" id="2593304"/>
    <lineage>
        <taxon>Bacteria</taxon>
        <taxon>Bacillati</taxon>
        <taxon>Actinomycetota</taxon>
        <taxon>Actinomycetes</taxon>
        <taxon>Kineosporiales</taxon>
        <taxon>Kineosporiaceae</taxon>
        <taxon>Quadrisphaera</taxon>
    </lineage>
</organism>
<evidence type="ECO:0000259" key="17">
    <source>
        <dbReference type="Pfam" id="PF00912"/>
    </source>
</evidence>
<keyword evidence="15" id="KW-0472">Membrane</keyword>
<dbReference type="Pfam" id="PF00912">
    <property type="entry name" value="Transgly"/>
    <property type="match status" value="1"/>
</dbReference>
<feature type="compositionally biased region" description="Gly residues" evidence="14">
    <location>
        <begin position="772"/>
        <end position="838"/>
    </location>
</feature>
<keyword evidence="3" id="KW-0121">Carboxypeptidase</keyword>
<gene>
    <name evidence="18" type="ORF">FMM08_20180</name>
</gene>
<evidence type="ECO:0000256" key="4">
    <source>
        <dbReference type="ARBA" id="ARBA00022670"/>
    </source>
</evidence>
<dbReference type="InterPro" id="IPR001460">
    <property type="entry name" value="PCN-bd_Tpept"/>
</dbReference>
<dbReference type="Gene3D" id="3.40.710.10">
    <property type="entry name" value="DD-peptidase/beta-lactamase superfamily"/>
    <property type="match status" value="1"/>
</dbReference>
<evidence type="ECO:0000313" key="18">
    <source>
        <dbReference type="EMBL" id="TXR52310.1"/>
    </source>
</evidence>
<dbReference type="GO" id="GO:0071555">
    <property type="term" value="P:cell wall organization"/>
    <property type="evidence" value="ECO:0007669"/>
    <property type="project" value="UniProtKB-KW"/>
</dbReference>
<dbReference type="RefSeq" id="WP_147928147.1">
    <property type="nucleotide sequence ID" value="NZ_VKAC01000015.1"/>
</dbReference>
<feature type="compositionally biased region" description="Gly residues" evidence="14">
    <location>
        <begin position="847"/>
        <end position="863"/>
    </location>
</feature>
<feature type="region of interest" description="Disordered" evidence="14">
    <location>
        <begin position="1"/>
        <end position="22"/>
    </location>
</feature>
<accession>A0A5C8Z5V8</accession>
<dbReference type="InterPro" id="IPR023346">
    <property type="entry name" value="Lysozyme-like_dom_sf"/>
</dbReference>
<evidence type="ECO:0000256" key="9">
    <source>
        <dbReference type="ARBA" id="ARBA00022984"/>
    </source>
</evidence>
<dbReference type="SUPFAM" id="SSF56601">
    <property type="entry name" value="beta-lactamase/transpeptidase-like"/>
    <property type="match status" value="1"/>
</dbReference>
<dbReference type="Proteomes" id="UP000321234">
    <property type="component" value="Unassembled WGS sequence"/>
</dbReference>
<keyword evidence="15" id="KW-1133">Transmembrane helix</keyword>
<dbReference type="Gene3D" id="1.10.3810.10">
    <property type="entry name" value="Biosynthetic peptidoglycan transglycosylase-like"/>
    <property type="match status" value="1"/>
</dbReference>
<evidence type="ECO:0000256" key="8">
    <source>
        <dbReference type="ARBA" id="ARBA00022960"/>
    </source>
</evidence>
<keyword evidence="19" id="KW-1185">Reference proteome</keyword>
<feature type="region of interest" description="Disordered" evidence="14">
    <location>
        <begin position="744"/>
        <end position="863"/>
    </location>
</feature>
<dbReference type="AlphaFoldDB" id="A0A5C8Z5V8"/>
<evidence type="ECO:0000256" key="7">
    <source>
        <dbReference type="ARBA" id="ARBA00022801"/>
    </source>
</evidence>
<dbReference type="InterPro" id="IPR001264">
    <property type="entry name" value="Glyco_trans_51"/>
</dbReference>
<dbReference type="OrthoDB" id="8865355at2"/>
<dbReference type="GO" id="GO:0008658">
    <property type="term" value="F:penicillin binding"/>
    <property type="evidence" value="ECO:0007669"/>
    <property type="project" value="InterPro"/>
</dbReference>
<keyword evidence="6" id="KW-0808">Transferase</keyword>
<dbReference type="GO" id="GO:0030288">
    <property type="term" value="C:outer membrane-bounded periplasmic space"/>
    <property type="evidence" value="ECO:0007669"/>
    <property type="project" value="TreeGrafter"/>
</dbReference>
<dbReference type="InterPro" id="IPR012338">
    <property type="entry name" value="Beta-lactam/transpept-like"/>
</dbReference>
<dbReference type="InterPro" id="IPR050396">
    <property type="entry name" value="Glycosyltr_51/Transpeptidase"/>
</dbReference>
<comment type="catalytic activity">
    <reaction evidence="13">
        <text>[GlcNAc-(1-&gt;4)-Mur2Ac(oyl-L-Ala-gamma-D-Glu-L-Lys-D-Ala-D-Ala)](n)-di-trans,octa-cis-undecaprenyl diphosphate + beta-D-GlcNAc-(1-&gt;4)-Mur2Ac(oyl-L-Ala-gamma-D-Glu-L-Lys-D-Ala-D-Ala)-di-trans,octa-cis-undecaprenyl diphosphate = [GlcNAc-(1-&gt;4)-Mur2Ac(oyl-L-Ala-gamma-D-Glu-L-Lys-D-Ala-D-Ala)](n+1)-di-trans,octa-cis-undecaprenyl diphosphate + di-trans,octa-cis-undecaprenyl diphosphate + H(+)</text>
        <dbReference type="Rhea" id="RHEA:23708"/>
        <dbReference type="Rhea" id="RHEA-COMP:9602"/>
        <dbReference type="Rhea" id="RHEA-COMP:9603"/>
        <dbReference type="ChEBI" id="CHEBI:15378"/>
        <dbReference type="ChEBI" id="CHEBI:58405"/>
        <dbReference type="ChEBI" id="CHEBI:60033"/>
        <dbReference type="ChEBI" id="CHEBI:78435"/>
        <dbReference type="EC" id="2.4.99.28"/>
    </reaction>
</comment>
<keyword evidence="15" id="KW-0812">Transmembrane</keyword>
<dbReference type="GO" id="GO:0008360">
    <property type="term" value="P:regulation of cell shape"/>
    <property type="evidence" value="ECO:0007669"/>
    <property type="project" value="UniProtKB-KW"/>
</dbReference>
<evidence type="ECO:0000259" key="16">
    <source>
        <dbReference type="Pfam" id="PF00905"/>
    </source>
</evidence>
<dbReference type="PANTHER" id="PTHR32282">
    <property type="entry name" value="BINDING PROTEIN TRANSPEPTIDASE, PUTATIVE-RELATED"/>
    <property type="match status" value="1"/>
</dbReference>
<dbReference type="Pfam" id="PF00905">
    <property type="entry name" value="Transpeptidase"/>
    <property type="match status" value="1"/>
</dbReference>
<dbReference type="GO" id="GO:0006508">
    <property type="term" value="P:proteolysis"/>
    <property type="evidence" value="ECO:0007669"/>
    <property type="project" value="UniProtKB-KW"/>
</dbReference>
<evidence type="ECO:0000256" key="6">
    <source>
        <dbReference type="ARBA" id="ARBA00022679"/>
    </source>
</evidence>
<feature type="compositionally biased region" description="Pro residues" evidence="14">
    <location>
        <begin position="759"/>
        <end position="768"/>
    </location>
</feature>
<evidence type="ECO:0000256" key="15">
    <source>
        <dbReference type="SAM" id="Phobius"/>
    </source>
</evidence>
<dbReference type="EMBL" id="VKAC01000015">
    <property type="protein sequence ID" value="TXR52310.1"/>
    <property type="molecule type" value="Genomic_DNA"/>
</dbReference>
<feature type="domain" description="Penicillin-binding protein transpeptidase" evidence="16">
    <location>
        <begin position="414"/>
        <end position="701"/>
    </location>
</feature>
<feature type="domain" description="Glycosyl transferase family 51" evidence="17">
    <location>
        <begin position="92"/>
        <end position="291"/>
    </location>
</feature>
<comment type="catalytic activity">
    <reaction evidence="12">
        <text>Preferential cleavage: (Ac)2-L-Lys-D-Ala-|-D-Ala. Also transpeptidation of peptidyl-alanyl moieties that are N-acyl substituents of D-alanine.</text>
        <dbReference type="EC" id="3.4.16.4"/>
    </reaction>
</comment>
<feature type="transmembrane region" description="Helical" evidence="15">
    <location>
        <begin position="32"/>
        <end position="56"/>
    </location>
</feature>
<name>A0A5C8Z5V8_9ACTN</name>
<comment type="caution">
    <text evidence="18">The sequence shown here is derived from an EMBL/GenBank/DDBJ whole genome shotgun (WGS) entry which is preliminary data.</text>
</comment>
<feature type="region of interest" description="Disordered" evidence="14">
    <location>
        <begin position="386"/>
        <end position="412"/>
    </location>
</feature>
<evidence type="ECO:0000256" key="14">
    <source>
        <dbReference type="SAM" id="MobiDB-lite"/>
    </source>
</evidence>
<keyword evidence="9" id="KW-0573">Peptidoglycan synthesis</keyword>
<dbReference type="GO" id="GO:0008955">
    <property type="term" value="F:peptidoglycan glycosyltransferase activity"/>
    <property type="evidence" value="ECO:0007669"/>
    <property type="project" value="UniProtKB-EC"/>
</dbReference>
<dbReference type="FunFam" id="1.10.3810.10:FF:000001">
    <property type="entry name" value="Penicillin-binding protein 1A"/>
    <property type="match status" value="1"/>
</dbReference>
<keyword evidence="4" id="KW-0645">Protease</keyword>
<evidence type="ECO:0000256" key="1">
    <source>
        <dbReference type="ARBA" id="ARBA00007090"/>
    </source>
</evidence>